<evidence type="ECO:0000256" key="2">
    <source>
        <dbReference type="ARBA" id="ARBA00022448"/>
    </source>
</evidence>
<keyword evidence="6 8" id="KW-0472">Membrane</keyword>
<dbReference type="SUPFAM" id="SSF53850">
    <property type="entry name" value="Periplasmic binding protein-like II"/>
    <property type="match status" value="1"/>
</dbReference>
<evidence type="ECO:0000256" key="4">
    <source>
        <dbReference type="ARBA" id="ARBA00022989"/>
    </source>
</evidence>
<keyword evidence="9" id="KW-0732">Signal</keyword>
<sequence>MLFNALIVLKTFLFVFVTSSCSESLLDSVFWELKPFIFRNNDGKIDGMIPRIFSEAQIHCGNESINIMNFTKLLSSRKEFLSILYSKKKYGEFELAGITQQKSVWFPDDSYVDDKELERKEYGSLRGQRSFVIIKSEKIAVIVPRYVISLPNKMLLGIMSCRQILLLVLLLAVIFGVLIWIAEFSCNQQFSRFFVKGVGTGFWWSLVSMTTVGYGDVVPISIPGKIIASIWLFLGVIIACLVTATVTEVIEGVNDLNIYEKTVAVLESSYELKVARDVYGGVVVPAESYEAALKMVRNGQVFAALINDDVAAWLQKDIENDSQDIPLRVINTLPASLYINAHISMNLSAAAKNVFNCMFEKDEQVYASSIKHFRRTCHTETLYVDSISDMFQKNILYQIIVGLLFVFISFGLIFELWVRGGMSKQSSVQTPFLDESTIETSLFN</sequence>
<comment type="subcellular location">
    <subcellularLocation>
        <location evidence="1">Membrane</location>
        <topology evidence="1">Multi-pass membrane protein</topology>
    </subcellularLocation>
</comment>
<accession>A0ABM4BHW7</accession>
<keyword evidence="2" id="KW-0813">Transport</keyword>
<feature type="transmembrane region" description="Helical" evidence="8">
    <location>
        <begin position="164"/>
        <end position="181"/>
    </location>
</feature>
<keyword evidence="4 8" id="KW-1133">Transmembrane helix</keyword>
<evidence type="ECO:0000313" key="11">
    <source>
        <dbReference type="Proteomes" id="UP001652625"/>
    </source>
</evidence>
<evidence type="ECO:0000256" key="3">
    <source>
        <dbReference type="ARBA" id="ARBA00022692"/>
    </source>
</evidence>
<dbReference type="Proteomes" id="UP001652625">
    <property type="component" value="Chromosome 03"/>
</dbReference>
<dbReference type="PANTHER" id="PTHR11537:SF252">
    <property type="entry name" value="POTASSIUM VOLTAGE-GATED CHANNEL PROTEIN SHAW"/>
    <property type="match status" value="1"/>
</dbReference>
<dbReference type="InterPro" id="IPR013099">
    <property type="entry name" value="K_chnl_dom"/>
</dbReference>
<evidence type="ECO:0000256" key="8">
    <source>
        <dbReference type="SAM" id="Phobius"/>
    </source>
</evidence>
<gene>
    <name evidence="12" type="primary">LOC124809017</name>
</gene>
<feature type="signal peptide" evidence="9">
    <location>
        <begin position="1"/>
        <end position="22"/>
    </location>
</feature>
<dbReference type="Gene3D" id="3.40.190.10">
    <property type="entry name" value="Periplasmic binding protein-like II"/>
    <property type="match status" value="1"/>
</dbReference>
<dbReference type="PRINTS" id="PR00169">
    <property type="entry name" value="KCHANNEL"/>
</dbReference>
<dbReference type="Pfam" id="PF07885">
    <property type="entry name" value="Ion_trans_2"/>
    <property type="match status" value="1"/>
</dbReference>
<dbReference type="GeneID" id="124809017"/>
<dbReference type="InterPro" id="IPR028325">
    <property type="entry name" value="VG_K_chnl"/>
</dbReference>
<feature type="transmembrane region" description="Helical" evidence="8">
    <location>
        <begin position="193"/>
        <end position="214"/>
    </location>
</feature>
<evidence type="ECO:0000256" key="5">
    <source>
        <dbReference type="ARBA" id="ARBA00023065"/>
    </source>
</evidence>
<evidence type="ECO:0000256" key="9">
    <source>
        <dbReference type="SAM" id="SignalP"/>
    </source>
</evidence>
<feature type="domain" description="Potassium channel" evidence="10">
    <location>
        <begin position="167"/>
        <end position="250"/>
    </location>
</feature>
<organism evidence="11 12">
    <name type="scientific">Hydra vulgaris</name>
    <name type="common">Hydra</name>
    <name type="synonym">Hydra attenuata</name>
    <dbReference type="NCBI Taxonomy" id="6087"/>
    <lineage>
        <taxon>Eukaryota</taxon>
        <taxon>Metazoa</taxon>
        <taxon>Cnidaria</taxon>
        <taxon>Hydrozoa</taxon>
        <taxon>Hydroidolina</taxon>
        <taxon>Anthoathecata</taxon>
        <taxon>Aplanulata</taxon>
        <taxon>Hydridae</taxon>
        <taxon>Hydra</taxon>
    </lineage>
</organism>
<name>A0ABM4BHW7_HYDVU</name>
<dbReference type="PANTHER" id="PTHR11537">
    <property type="entry name" value="VOLTAGE-GATED POTASSIUM CHANNEL"/>
    <property type="match status" value="1"/>
</dbReference>
<evidence type="ECO:0000256" key="7">
    <source>
        <dbReference type="ARBA" id="ARBA00023303"/>
    </source>
</evidence>
<protein>
    <submittedName>
        <fullName evidence="12">Uncharacterized protein LOC124809017</fullName>
    </submittedName>
</protein>
<keyword evidence="3 8" id="KW-0812">Transmembrane</keyword>
<proteinExistence type="predicted"/>
<dbReference type="Gene3D" id="1.10.287.70">
    <property type="match status" value="1"/>
</dbReference>
<feature type="chain" id="PRO_5045389458" evidence="9">
    <location>
        <begin position="23"/>
        <end position="444"/>
    </location>
</feature>
<evidence type="ECO:0000256" key="6">
    <source>
        <dbReference type="ARBA" id="ARBA00023136"/>
    </source>
</evidence>
<dbReference type="SUPFAM" id="SSF81324">
    <property type="entry name" value="Voltage-gated potassium channels"/>
    <property type="match status" value="1"/>
</dbReference>
<feature type="transmembrane region" description="Helical" evidence="8">
    <location>
        <begin position="395"/>
        <end position="418"/>
    </location>
</feature>
<keyword evidence="11" id="KW-1185">Reference proteome</keyword>
<feature type="transmembrane region" description="Helical" evidence="8">
    <location>
        <begin position="226"/>
        <end position="246"/>
    </location>
</feature>
<dbReference type="RefSeq" id="XP_065648626.1">
    <property type="nucleotide sequence ID" value="XM_065792554.1"/>
</dbReference>
<evidence type="ECO:0000256" key="1">
    <source>
        <dbReference type="ARBA" id="ARBA00004141"/>
    </source>
</evidence>
<evidence type="ECO:0000313" key="12">
    <source>
        <dbReference type="RefSeq" id="XP_065648626.1"/>
    </source>
</evidence>
<keyword evidence="7" id="KW-0407">Ion channel</keyword>
<keyword evidence="5" id="KW-0406">Ion transport</keyword>
<reference evidence="12" key="1">
    <citation type="submission" date="2025-08" db="UniProtKB">
        <authorList>
            <consortium name="RefSeq"/>
        </authorList>
    </citation>
    <scope>IDENTIFICATION</scope>
</reference>
<evidence type="ECO:0000259" key="10">
    <source>
        <dbReference type="Pfam" id="PF07885"/>
    </source>
</evidence>